<dbReference type="AntiFam" id="ANF00149">
    <property type="entry name" value="Shadow ORF (opposite cshA)"/>
</dbReference>
<dbReference type="EMBL" id="VSSQ01071166">
    <property type="protein sequence ID" value="MPN22836.1"/>
    <property type="molecule type" value="Genomic_DNA"/>
</dbReference>
<organism evidence="1">
    <name type="scientific">bioreactor metagenome</name>
    <dbReference type="NCBI Taxonomy" id="1076179"/>
    <lineage>
        <taxon>unclassified sequences</taxon>
        <taxon>metagenomes</taxon>
        <taxon>ecological metagenomes</taxon>
    </lineage>
</organism>
<sequence>MPDAFRHRRGEQQGVPLCGNGIHYEIQFIGESHVEHAVRLVQNDLFYLREIEVASGDHVLEPAGGPHHYVGSIAQTAGLLPYARPAVDGDGPVPGVLGQLVHLLTYLNGELPGGCENEGARLPGPGACA</sequence>
<proteinExistence type="predicted"/>
<evidence type="ECO:0000313" key="1">
    <source>
        <dbReference type="EMBL" id="MPN22836.1"/>
    </source>
</evidence>
<name>A0A645G9N4_9ZZZZ</name>
<reference evidence="1" key="1">
    <citation type="submission" date="2019-08" db="EMBL/GenBank/DDBJ databases">
        <authorList>
            <person name="Kucharzyk K."/>
            <person name="Murdoch R.W."/>
            <person name="Higgins S."/>
            <person name="Loffler F."/>
        </authorList>
    </citation>
    <scope>NUCLEOTIDE SEQUENCE</scope>
</reference>
<protein>
    <submittedName>
        <fullName evidence="1">Uncharacterized protein</fullName>
    </submittedName>
</protein>
<comment type="caution">
    <text evidence="1">The sequence shown here is derived from an EMBL/GenBank/DDBJ whole genome shotgun (WGS) entry which is preliminary data.</text>
</comment>
<accession>A0A645G9N4</accession>
<dbReference type="AlphaFoldDB" id="A0A645G9N4"/>
<gene>
    <name evidence="1" type="ORF">SDC9_170220</name>
</gene>